<proteinExistence type="predicted"/>
<dbReference type="Proteomes" id="UP000061432">
    <property type="component" value="Chromosome"/>
</dbReference>
<gene>
    <name evidence="1" type="ORF">Maq22A_c04755</name>
</gene>
<dbReference type="OrthoDB" id="1028010at2"/>
<dbReference type="Pfam" id="PF11672">
    <property type="entry name" value="DUF3268"/>
    <property type="match status" value="1"/>
</dbReference>
<organism evidence="1 2">
    <name type="scientific">Methylobacterium aquaticum</name>
    <dbReference type="NCBI Taxonomy" id="270351"/>
    <lineage>
        <taxon>Bacteria</taxon>
        <taxon>Pseudomonadati</taxon>
        <taxon>Pseudomonadota</taxon>
        <taxon>Alphaproteobacteria</taxon>
        <taxon>Hyphomicrobiales</taxon>
        <taxon>Methylobacteriaceae</taxon>
        <taxon>Methylobacterium</taxon>
    </lineage>
</organism>
<dbReference type="KEGG" id="maqu:Maq22A_c04755"/>
<sequence length="178" mass="19745">MPAPICCGRDARLTDGTEIYPHRAEPAIADKPMWVCDDCGAYVGCHPTTTVALGTLAGPELRRLRRRVHLVIDPIWRAAHRIAPYANAPRKAREGIQRRARQRVYEFLADRLGIPCAECHVAMFDAARCGAAVKAMQHVDYYRVRAWARDREAAARAAAERNATPALSTRTAEEVAPC</sequence>
<protein>
    <submittedName>
        <fullName evidence="1">Uncharacterized protein</fullName>
    </submittedName>
</protein>
<reference evidence="1 2" key="1">
    <citation type="journal article" date="2015" name="Genome Announc.">
        <title>Complete Genome Sequence of Methylobacterium aquaticum Strain 22A, Isolated from Racomitrium japonicum Moss.</title>
        <authorList>
            <person name="Tani A."/>
            <person name="Ogura Y."/>
            <person name="Hayashi T."/>
            <person name="Kimbara K."/>
        </authorList>
    </citation>
    <scope>NUCLEOTIDE SEQUENCE [LARGE SCALE GENOMIC DNA]</scope>
    <source>
        <strain evidence="1 2">MA-22A</strain>
    </source>
</reference>
<name>A0A0C6FH11_9HYPH</name>
<dbReference type="RefSeq" id="WP_060845887.1">
    <property type="nucleotide sequence ID" value="NZ_AP014704.1"/>
</dbReference>
<reference evidence="2" key="2">
    <citation type="submission" date="2015-01" db="EMBL/GenBank/DDBJ databases">
        <title>Complete genome sequence of Methylobacterium aquaticum strain 22A.</title>
        <authorList>
            <person name="Tani A."/>
            <person name="Ogura Y."/>
            <person name="Hayashi T."/>
        </authorList>
    </citation>
    <scope>NUCLEOTIDE SEQUENCE [LARGE SCALE GENOMIC DNA]</scope>
    <source>
        <strain evidence="2">MA-22A</strain>
    </source>
</reference>
<dbReference type="InterPro" id="IPR021686">
    <property type="entry name" value="DUF3268"/>
</dbReference>
<dbReference type="STRING" id="270351.Maq22A_c04755"/>
<evidence type="ECO:0000313" key="1">
    <source>
        <dbReference type="EMBL" id="BAQ44359.1"/>
    </source>
</evidence>
<dbReference type="AlphaFoldDB" id="A0A0C6FH11"/>
<dbReference type="EMBL" id="AP014704">
    <property type="protein sequence ID" value="BAQ44359.1"/>
    <property type="molecule type" value="Genomic_DNA"/>
</dbReference>
<dbReference type="PATRIC" id="fig|270351.10.peg.918"/>
<evidence type="ECO:0000313" key="2">
    <source>
        <dbReference type="Proteomes" id="UP000061432"/>
    </source>
</evidence>
<accession>A0A0C6FH11</accession>